<accession>A0A5E7VN91</accession>
<evidence type="ECO:0000313" key="3">
    <source>
        <dbReference type="Proteomes" id="UP000412311"/>
    </source>
</evidence>
<reference evidence="2 3" key="1">
    <citation type="submission" date="2019-09" db="EMBL/GenBank/DDBJ databases">
        <authorList>
            <person name="Chandra G."/>
            <person name="Truman W A."/>
        </authorList>
    </citation>
    <scope>NUCLEOTIDE SEQUENCE [LARGE SCALE GENOMIC DNA]</scope>
    <source>
        <strain evidence="2">PS925</strain>
    </source>
</reference>
<organism evidence="2 3">
    <name type="scientific">Pseudomonas fluorescens</name>
    <dbReference type="NCBI Taxonomy" id="294"/>
    <lineage>
        <taxon>Bacteria</taxon>
        <taxon>Pseudomonadati</taxon>
        <taxon>Pseudomonadota</taxon>
        <taxon>Gammaproteobacteria</taxon>
        <taxon>Pseudomonadales</taxon>
        <taxon>Pseudomonadaceae</taxon>
        <taxon>Pseudomonas</taxon>
    </lineage>
</organism>
<dbReference type="Proteomes" id="UP000412311">
    <property type="component" value="Unassembled WGS sequence"/>
</dbReference>
<dbReference type="AlphaFoldDB" id="A0A5E7VN91"/>
<protein>
    <submittedName>
        <fullName evidence="2">Uncharacterized protein</fullName>
    </submittedName>
</protein>
<evidence type="ECO:0000256" key="1">
    <source>
        <dbReference type="SAM" id="MobiDB-lite"/>
    </source>
</evidence>
<feature type="region of interest" description="Disordered" evidence="1">
    <location>
        <begin position="108"/>
        <end position="130"/>
    </location>
</feature>
<sequence>MTDTGNPQLHDLRITGRVSDGDVLPIGGDFGHAALTRITVIGLNGRAGLKGNSGNQAEQPERLTSPGRLPAKSLGLCLILELILLRIGKVRLEGRVNVVHFGRCRDAEQRQQTNPSPDARGAKKTQGRSPKIYQYQRYTRRFIRPALGH</sequence>
<name>A0A5E7VN91_PSEFL</name>
<gene>
    <name evidence="2" type="ORF">PS925_05460</name>
</gene>
<evidence type="ECO:0000313" key="2">
    <source>
        <dbReference type="EMBL" id="VVQ24152.1"/>
    </source>
</evidence>
<proteinExistence type="predicted"/>
<dbReference type="EMBL" id="CABVJG010000022">
    <property type="protein sequence ID" value="VVQ24152.1"/>
    <property type="molecule type" value="Genomic_DNA"/>
</dbReference>